<accession>A0A815VWP0</accession>
<name>A0A815VWP0_ADIRI</name>
<comment type="caution">
    <text evidence="2">The sequence shown here is derived from an EMBL/GenBank/DDBJ whole genome shotgun (WGS) entry which is preliminary data.</text>
</comment>
<organism evidence="2 3">
    <name type="scientific">Adineta ricciae</name>
    <name type="common">Rotifer</name>
    <dbReference type="NCBI Taxonomy" id="249248"/>
    <lineage>
        <taxon>Eukaryota</taxon>
        <taxon>Metazoa</taxon>
        <taxon>Spiralia</taxon>
        <taxon>Gnathifera</taxon>
        <taxon>Rotifera</taxon>
        <taxon>Eurotatoria</taxon>
        <taxon>Bdelloidea</taxon>
        <taxon>Adinetida</taxon>
        <taxon>Adinetidae</taxon>
        <taxon>Adineta</taxon>
    </lineage>
</organism>
<proteinExistence type="predicted"/>
<feature type="transmembrane region" description="Helical" evidence="1">
    <location>
        <begin position="56"/>
        <end position="76"/>
    </location>
</feature>
<keyword evidence="1" id="KW-1133">Transmembrane helix</keyword>
<protein>
    <submittedName>
        <fullName evidence="2">Uncharacterized protein</fullName>
    </submittedName>
</protein>
<dbReference type="AlphaFoldDB" id="A0A815VWP0"/>
<sequence length="158" mass="17373">MSCCSDWQGNVWKRKNVVDLRWKSSTFWLLALSSPLTLYDLNAIPDKCLWGGHLQFLPLAYSVAGLAGPGLIAILYRKSYGPLVISGIGSAMGFILGCFGFHGLRSTISRILQDYNVVSYIGTKKTSNNSNTTTKPNSLVSQTSGLIDRRLIQCDFFG</sequence>
<reference evidence="2" key="1">
    <citation type="submission" date="2021-02" db="EMBL/GenBank/DDBJ databases">
        <authorList>
            <person name="Nowell W R."/>
        </authorList>
    </citation>
    <scope>NUCLEOTIDE SEQUENCE</scope>
</reference>
<keyword evidence="3" id="KW-1185">Reference proteome</keyword>
<evidence type="ECO:0000313" key="3">
    <source>
        <dbReference type="Proteomes" id="UP000663828"/>
    </source>
</evidence>
<gene>
    <name evidence="2" type="ORF">XAT740_LOCUS41932</name>
</gene>
<feature type="transmembrane region" description="Helical" evidence="1">
    <location>
        <begin position="26"/>
        <end position="44"/>
    </location>
</feature>
<dbReference type="Proteomes" id="UP000663828">
    <property type="component" value="Unassembled WGS sequence"/>
</dbReference>
<evidence type="ECO:0000256" key="1">
    <source>
        <dbReference type="SAM" id="Phobius"/>
    </source>
</evidence>
<feature type="transmembrane region" description="Helical" evidence="1">
    <location>
        <begin position="82"/>
        <end position="104"/>
    </location>
</feature>
<keyword evidence="1" id="KW-0812">Transmembrane</keyword>
<dbReference type="EMBL" id="CAJNOR010004961">
    <property type="protein sequence ID" value="CAF1537521.1"/>
    <property type="molecule type" value="Genomic_DNA"/>
</dbReference>
<evidence type="ECO:0000313" key="2">
    <source>
        <dbReference type="EMBL" id="CAF1537521.1"/>
    </source>
</evidence>
<keyword evidence="1" id="KW-0472">Membrane</keyword>